<dbReference type="AlphaFoldDB" id="A0A378JYM6"/>
<dbReference type="EMBL" id="UGOG01000001">
    <property type="protein sequence ID" value="STX63147.1"/>
    <property type="molecule type" value="Genomic_DNA"/>
</dbReference>
<organism evidence="3 4">
    <name type="scientific">Legionella moravica</name>
    <dbReference type="NCBI Taxonomy" id="39962"/>
    <lineage>
        <taxon>Bacteria</taxon>
        <taxon>Pseudomonadati</taxon>
        <taxon>Pseudomonadota</taxon>
        <taxon>Gammaproteobacteria</taxon>
        <taxon>Legionellales</taxon>
        <taxon>Legionellaceae</taxon>
        <taxon>Legionella</taxon>
    </lineage>
</organism>
<evidence type="ECO:0000313" key="3">
    <source>
        <dbReference type="EMBL" id="STX63147.1"/>
    </source>
</evidence>
<dbReference type="OrthoDB" id="5993054at2"/>
<feature type="coiled-coil region" evidence="1">
    <location>
        <begin position="42"/>
        <end position="69"/>
    </location>
</feature>
<feature type="region of interest" description="Disordered" evidence="2">
    <location>
        <begin position="69"/>
        <end position="89"/>
    </location>
</feature>
<keyword evidence="1" id="KW-0175">Coiled coil</keyword>
<evidence type="ECO:0000256" key="1">
    <source>
        <dbReference type="SAM" id="Coils"/>
    </source>
</evidence>
<protein>
    <submittedName>
        <fullName evidence="3">Uncharacterized protein</fullName>
    </submittedName>
</protein>
<accession>A0A378JYM6</accession>
<sequence length="579" mass="63673">MKLLLSEEKFRPVSTLASSSILATLLTINVSASAHATSTSSSNEQQKRIQALEDRIRSLEKLLIAQQKISTNSSHRSKRNSATHSIKTTPSITSGKLHVKQPVVQKPEAHPVSSVSLKKPFTTKDKKIYLKGLTISPGGFLAGEGFTRSLYQQSDVGSFFGGIPLGNNPLHYMSETRFSARTSRLSSLFEGVINPETLVAGYIEVDFFGNGSANSTESNSFDLRLRHAYFNTDWNNWGAHVLAGQTFSLATTNLKGITPRNEFLPLTIDAQFVIGYVWKRQPQLRLVKNLGELFTAAISIENAQTTFGGTPCGTNLGNGVISQICSSPGIQTLPNIVFFSLNNIPDVIGKLAYEDTINNHRVHIEGFGLHRNLYNRVRSVPDFNENHNTSAYGFGGGGLIELIPKYLDLHGNFLAGRGVGSYSSGFLPDATLNSNGSLIAIPEVIFMAGATLHATSKFDVYVYGGKEQEDRTYFRVNDNYFGYGVPNANNTGCNIEYGICGGNNQTLWQVTTGLWNKVYQGDYGDVRAGLQYSYTVRKIFSGNGGQENLLNPQYIGYQTHDHMVFASLRYYPFTFSGNY</sequence>
<evidence type="ECO:0000313" key="4">
    <source>
        <dbReference type="Proteomes" id="UP000254040"/>
    </source>
</evidence>
<gene>
    <name evidence="3" type="ORF">NCTC12239_02089</name>
</gene>
<name>A0A378JYM6_9GAMM</name>
<reference evidence="3 4" key="1">
    <citation type="submission" date="2018-06" db="EMBL/GenBank/DDBJ databases">
        <authorList>
            <consortium name="Pathogen Informatics"/>
            <person name="Doyle S."/>
        </authorList>
    </citation>
    <scope>NUCLEOTIDE SEQUENCE [LARGE SCALE GENOMIC DNA]</scope>
    <source>
        <strain evidence="3 4">NCTC12239</strain>
    </source>
</reference>
<evidence type="ECO:0000256" key="2">
    <source>
        <dbReference type="SAM" id="MobiDB-lite"/>
    </source>
</evidence>
<proteinExistence type="predicted"/>
<dbReference type="RefSeq" id="WP_028384966.1">
    <property type="nucleotide sequence ID" value="NZ_CAAAJG010000011.1"/>
</dbReference>
<dbReference type="Proteomes" id="UP000254040">
    <property type="component" value="Unassembled WGS sequence"/>
</dbReference>